<dbReference type="InterPro" id="IPR027413">
    <property type="entry name" value="GROEL-like_equatorial_sf"/>
</dbReference>
<keyword evidence="3" id="KW-0067">ATP-binding</keyword>
<comment type="similarity">
    <text evidence="1">Belongs to the TCP-1 chaperonin family.</text>
</comment>
<dbReference type="EMBL" id="BART01015166">
    <property type="protein sequence ID" value="GAG80970.1"/>
    <property type="molecule type" value="Genomic_DNA"/>
</dbReference>
<proteinExistence type="inferred from homology"/>
<gene>
    <name evidence="5" type="ORF">S01H4_29527</name>
</gene>
<dbReference type="SUPFAM" id="SSF48592">
    <property type="entry name" value="GroEL equatorial domain-like"/>
    <property type="match status" value="1"/>
</dbReference>
<dbReference type="InterPro" id="IPR027409">
    <property type="entry name" value="GroEL-like_apical_dom_sf"/>
</dbReference>
<evidence type="ECO:0000256" key="4">
    <source>
        <dbReference type="ARBA" id="ARBA00023186"/>
    </source>
</evidence>
<dbReference type="Pfam" id="PF00118">
    <property type="entry name" value="Cpn60_TCP1"/>
    <property type="match status" value="1"/>
</dbReference>
<evidence type="ECO:0008006" key="6">
    <source>
        <dbReference type="Google" id="ProtNLM"/>
    </source>
</evidence>
<dbReference type="Gene3D" id="3.30.260.10">
    <property type="entry name" value="TCP-1-like chaperonin intermediate domain"/>
    <property type="match status" value="1"/>
</dbReference>
<name>X1AEE7_9ZZZZ</name>
<comment type="caution">
    <text evidence="5">The sequence shown here is derived from an EMBL/GenBank/DDBJ whole genome shotgun (WGS) entry which is preliminary data.</text>
</comment>
<dbReference type="GO" id="GO:0005524">
    <property type="term" value="F:ATP binding"/>
    <property type="evidence" value="ECO:0007669"/>
    <property type="project" value="UniProtKB-KW"/>
</dbReference>
<evidence type="ECO:0000256" key="3">
    <source>
        <dbReference type="ARBA" id="ARBA00022840"/>
    </source>
</evidence>
<evidence type="ECO:0000256" key="1">
    <source>
        <dbReference type="ARBA" id="ARBA00008020"/>
    </source>
</evidence>
<dbReference type="Gene3D" id="3.50.7.10">
    <property type="entry name" value="GroEL"/>
    <property type="match status" value="1"/>
</dbReference>
<keyword evidence="4" id="KW-0143">Chaperone</keyword>
<dbReference type="InterPro" id="IPR002423">
    <property type="entry name" value="Cpn60/GroEL/TCP-1"/>
</dbReference>
<protein>
    <recommendedName>
        <fullName evidence="6">Thermosome subunit</fullName>
    </recommendedName>
</protein>
<dbReference type="InterPro" id="IPR017998">
    <property type="entry name" value="Chaperone_TCP-1"/>
</dbReference>
<dbReference type="InterPro" id="IPR027410">
    <property type="entry name" value="TCP-1-like_intermed_sf"/>
</dbReference>
<dbReference type="PANTHER" id="PTHR11353">
    <property type="entry name" value="CHAPERONIN"/>
    <property type="match status" value="1"/>
</dbReference>
<accession>X1AEE7</accession>
<dbReference type="AlphaFoldDB" id="X1AEE7"/>
<dbReference type="Gene3D" id="1.10.560.10">
    <property type="entry name" value="GroEL-like equatorial domain"/>
    <property type="match status" value="1"/>
</dbReference>
<evidence type="ECO:0000256" key="2">
    <source>
        <dbReference type="ARBA" id="ARBA00022741"/>
    </source>
</evidence>
<keyword evidence="2" id="KW-0547">Nucleotide-binding</keyword>
<sequence length="176" mass="18866">MGDDEYTLFSGCKNPKSVSILLKGGLDKILSTAEVSLNDVLSVIAKVIDTKTVVAGGGAIYIELAKRIRAYANEIGGKEQLAVNAFALALEEIPKTLIRNAGLEEIEKLTELRAAHKTAADKWIGIDTITNTIGDNFKKGIVEPAELINHIIKSGSELANLILRVDRIISAKGSKP</sequence>
<evidence type="ECO:0000313" key="5">
    <source>
        <dbReference type="EMBL" id="GAG80970.1"/>
    </source>
</evidence>
<dbReference type="GO" id="GO:0140662">
    <property type="term" value="F:ATP-dependent protein folding chaperone"/>
    <property type="evidence" value="ECO:0007669"/>
    <property type="project" value="InterPro"/>
</dbReference>
<reference evidence="5" key="1">
    <citation type="journal article" date="2014" name="Front. Microbiol.">
        <title>High frequency of phylogenetically diverse reductive dehalogenase-homologous genes in deep subseafloor sedimentary metagenomes.</title>
        <authorList>
            <person name="Kawai M."/>
            <person name="Futagami T."/>
            <person name="Toyoda A."/>
            <person name="Takaki Y."/>
            <person name="Nishi S."/>
            <person name="Hori S."/>
            <person name="Arai W."/>
            <person name="Tsubouchi T."/>
            <person name="Morono Y."/>
            <person name="Uchiyama I."/>
            <person name="Ito T."/>
            <person name="Fujiyama A."/>
            <person name="Inagaki F."/>
            <person name="Takami H."/>
        </authorList>
    </citation>
    <scope>NUCLEOTIDE SEQUENCE</scope>
    <source>
        <strain evidence="5">Expedition CK06-06</strain>
    </source>
</reference>
<organism evidence="5">
    <name type="scientific">marine sediment metagenome</name>
    <dbReference type="NCBI Taxonomy" id="412755"/>
    <lineage>
        <taxon>unclassified sequences</taxon>
        <taxon>metagenomes</taxon>
        <taxon>ecological metagenomes</taxon>
    </lineage>
</organism>